<evidence type="ECO:0000256" key="2">
    <source>
        <dbReference type="SAM" id="SignalP"/>
    </source>
</evidence>
<dbReference type="RefSeq" id="WP_061913170.1">
    <property type="nucleotide sequence ID" value="NZ_LGHJ01000015.1"/>
</dbReference>
<reference evidence="3 4" key="1">
    <citation type="submission" date="2015-07" db="EMBL/GenBank/DDBJ databases">
        <title>Draft genome of Bellilinea caldifistulae DSM 17877.</title>
        <authorList>
            <person name="Hemp J."/>
            <person name="Ward L.M."/>
            <person name="Pace L.A."/>
            <person name="Fischer W.W."/>
        </authorList>
    </citation>
    <scope>NUCLEOTIDE SEQUENCE [LARGE SCALE GENOMIC DNA]</scope>
    <source>
        <strain evidence="3 4">GOMI-1</strain>
    </source>
</reference>
<keyword evidence="2" id="KW-0732">Signal</keyword>
<organism evidence="3 4">
    <name type="scientific">Bellilinea caldifistulae</name>
    <dbReference type="NCBI Taxonomy" id="360411"/>
    <lineage>
        <taxon>Bacteria</taxon>
        <taxon>Bacillati</taxon>
        <taxon>Chloroflexota</taxon>
        <taxon>Anaerolineae</taxon>
        <taxon>Anaerolineales</taxon>
        <taxon>Anaerolineaceae</taxon>
        <taxon>Bellilinea</taxon>
    </lineage>
</organism>
<dbReference type="EMBL" id="LGHJ01000015">
    <property type="protein sequence ID" value="KPL75186.1"/>
    <property type="molecule type" value="Genomic_DNA"/>
</dbReference>
<comment type="caution">
    <text evidence="3">The sequence shown here is derived from an EMBL/GenBank/DDBJ whole genome shotgun (WGS) entry which is preliminary data.</text>
</comment>
<feature type="compositionally biased region" description="Acidic residues" evidence="1">
    <location>
        <begin position="29"/>
        <end position="41"/>
    </location>
</feature>
<dbReference type="AlphaFoldDB" id="A0A0N8GMF9"/>
<gene>
    <name evidence="3" type="ORF">AC812_09425</name>
</gene>
<dbReference type="Proteomes" id="UP000050514">
    <property type="component" value="Unassembled WGS sequence"/>
</dbReference>
<evidence type="ECO:0000313" key="4">
    <source>
        <dbReference type="Proteomes" id="UP000050514"/>
    </source>
</evidence>
<sequence length="247" mass="26245">MKWRVRIFAWALAAGLLIYAGACKPSQPAEDDVTFSDEGEGITESSPVPETAVPTSRPEAVPEGMNLAECPGRFGLLSLKFSADIDFNAAGASLHHTLGDGVLLLEVSEDKPQVIIQSQNPVTLPVTINGTVGDCSLSGESSMIASASGYCENGIVHLIIEENWQSGSGVLTCPDRNPANFPLVGAGSMTHRGADGRGEVFYLDWGFSDQNIGYMLEKPFLGQGGSGTHTWTLMMEPFQPIMPVSTP</sequence>
<feature type="chain" id="PRO_5006025804" evidence="2">
    <location>
        <begin position="23"/>
        <end position="247"/>
    </location>
</feature>
<feature type="signal peptide" evidence="2">
    <location>
        <begin position="1"/>
        <end position="22"/>
    </location>
</feature>
<accession>A0A0N8GMF9</accession>
<evidence type="ECO:0000313" key="3">
    <source>
        <dbReference type="EMBL" id="KPL75186.1"/>
    </source>
</evidence>
<evidence type="ECO:0000256" key="1">
    <source>
        <dbReference type="SAM" id="MobiDB-lite"/>
    </source>
</evidence>
<proteinExistence type="predicted"/>
<name>A0A0N8GMF9_9CHLR</name>
<feature type="region of interest" description="Disordered" evidence="1">
    <location>
        <begin position="29"/>
        <end position="62"/>
    </location>
</feature>
<keyword evidence="4" id="KW-1185">Reference proteome</keyword>
<protein>
    <submittedName>
        <fullName evidence="3">Uncharacterized protein</fullName>
    </submittedName>
</protein>